<evidence type="ECO:0000313" key="3">
    <source>
        <dbReference type="Proteomes" id="UP000001628"/>
    </source>
</evidence>
<dbReference type="InParanoid" id="C1G5L6"/>
<dbReference type="GeneID" id="22581947"/>
<proteinExistence type="predicted"/>
<dbReference type="Proteomes" id="UP000001628">
    <property type="component" value="Unassembled WGS sequence"/>
</dbReference>
<feature type="compositionally biased region" description="Polar residues" evidence="1">
    <location>
        <begin position="317"/>
        <end position="327"/>
    </location>
</feature>
<dbReference type="VEuPathDB" id="FungiDB:PADG_02471"/>
<dbReference type="STRING" id="502780.C1G5L6"/>
<dbReference type="EMBL" id="KN275959">
    <property type="protein sequence ID" value="EEH46373.1"/>
    <property type="molecule type" value="Genomic_DNA"/>
</dbReference>
<dbReference type="RefSeq" id="XP_010758470.1">
    <property type="nucleotide sequence ID" value="XM_010760168.1"/>
</dbReference>
<dbReference type="HOGENOM" id="CLU_038616_0_0_1"/>
<accession>C1G5L6</accession>
<dbReference type="OrthoDB" id="5578001at2759"/>
<feature type="region of interest" description="Disordered" evidence="1">
    <location>
        <begin position="300"/>
        <end position="333"/>
    </location>
</feature>
<sequence>MVEYIPPPDPRILIPPLLACLAAACTSPKPPPALLSLLSPILRQRVQILSSSPQPSSDSWLQLLCWDSSKAVEVQKIVDATTFEVHPVSGEIEISDDVRITYKRLDSETLRSKLLIDEYDLIVLYVWCSADQEGDGPCWKVAEVLPGHSLCEEAATWSETVEEANEYKRLNMLKAASHERDKVYNGVSKSTQPQLVEPEEGEEDDDDYWAQYDNTPGRTPAKRSPAPNQARYNGIGPEHTASNSYFARYNEVQPALDNDDPSVNRSGIGESTLSGNAFGSIFQRQSEELLAEQRSAAPLYQNGNHSMDSRLPLNHPRPSSASSGDSETVSKLEKTAEYQSVSEMGVKHHISSNIKSLFRLARATGLSKAEFDALVRRELDCLSLMDDDDADEDDDGRGV</sequence>
<name>C1G5L6_PARBD</name>
<organism evidence="2 3">
    <name type="scientific">Paracoccidioides brasiliensis (strain Pb18)</name>
    <dbReference type="NCBI Taxonomy" id="502780"/>
    <lineage>
        <taxon>Eukaryota</taxon>
        <taxon>Fungi</taxon>
        <taxon>Dikarya</taxon>
        <taxon>Ascomycota</taxon>
        <taxon>Pezizomycotina</taxon>
        <taxon>Eurotiomycetes</taxon>
        <taxon>Eurotiomycetidae</taxon>
        <taxon>Onygenales</taxon>
        <taxon>Ajellomycetaceae</taxon>
        <taxon>Paracoccidioides</taxon>
    </lineage>
</organism>
<feature type="region of interest" description="Disordered" evidence="1">
    <location>
        <begin position="183"/>
        <end position="239"/>
    </location>
</feature>
<evidence type="ECO:0000256" key="1">
    <source>
        <dbReference type="SAM" id="MobiDB-lite"/>
    </source>
</evidence>
<dbReference type="OMA" id="RYADVQP"/>
<reference evidence="2 3" key="1">
    <citation type="journal article" date="2011" name="PLoS Genet.">
        <title>Comparative genomic analysis of human fungal pathogens causing paracoccidioidomycosis.</title>
        <authorList>
            <person name="Desjardins C.A."/>
            <person name="Champion M.D."/>
            <person name="Holder J.W."/>
            <person name="Muszewska A."/>
            <person name="Goldberg J."/>
            <person name="Bailao A.M."/>
            <person name="Brigido M.M."/>
            <person name="Ferreira M.E."/>
            <person name="Garcia A.M."/>
            <person name="Grynberg M."/>
            <person name="Gujja S."/>
            <person name="Heiman D.I."/>
            <person name="Henn M.R."/>
            <person name="Kodira C.D."/>
            <person name="Leon-Narvaez H."/>
            <person name="Longo L.V."/>
            <person name="Ma L.J."/>
            <person name="Malavazi I."/>
            <person name="Matsuo A.L."/>
            <person name="Morais F.V."/>
            <person name="Pereira M."/>
            <person name="Rodriguez-Brito S."/>
            <person name="Sakthikumar S."/>
            <person name="Salem-Izacc S.M."/>
            <person name="Sykes S.M."/>
            <person name="Teixeira M.M."/>
            <person name="Vallejo M.C."/>
            <person name="Walter M.E."/>
            <person name="Yandava C."/>
            <person name="Young S."/>
            <person name="Zeng Q."/>
            <person name="Zucker J."/>
            <person name="Felipe M.S."/>
            <person name="Goldman G.H."/>
            <person name="Haas B.J."/>
            <person name="McEwen J.G."/>
            <person name="Nino-Vega G."/>
            <person name="Puccia R."/>
            <person name="San-Blas G."/>
            <person name="Soares C.M."/>
            <person name="Birren B.W."/>
            <person name="Cuomo C.A."/>
        </authorList>
    </citation>
    <scope>NUCLEOTIDE SEQUENCE [LARGE SCALE GENOMIC DNA]</scope>
    <source>
        <strain evidence="2 3">Pb18</strain>
    </source>
</reference>
<feature type="compositionally biased region" description="Acidic residues" evidence="1">
    <location>
        <begin position="197"/>
        <end position="208"/>
    </location>
</feature>
<evidence type="ECO:0000313" key="2">
    <source>
        <dbReference type="EMBL" id="EEH46373.1"/>
    </source>
</evidence>
<dbReference type="AlphaFoldDB" id="C1G5L6"/>
<protein>
    <submittedName>
        <fullName evidence="2">Uncharacterized protein</fullName>
    </submittedName>
</protein>
<dbReference type="eggNOG" id="ENOG502RZZS">
    <property type="taxonomic scope" value="Eukaryota"/>
</dbReference>
<gene>
    <name evidence="2" type="ORF">PADG_02471</name>
</gene>
<dbReference type="KEGG" id="pbn:PADG_02471"/>
<keyword evidence="3" id="KW-1185">Reference proteome</keyword>